<keyword evidence="3" id="KW-1003">Cell membrane</keyword>
<keyword evidence="2 8" id="KW-0813">Transport</keyword>
<dbReference type="Proteomes" id="UP000676169">
    <property type="component" value="Chromosome"/>
</dbReference>
<evidence type="ECO:0000256" key="5">
    <source>
        <dbReference type="ARBA" id="ARBA00022927"/>
    </source>
</evidence>
<feature type="transmembrane region" description="Helical" evidence="9">
    <location>
        <begin position="16"/>
        <end position="38"/>
    </location>
</feature>
<gene>
    <name evidence="11" type="ORF">KBB96_13165</name>
</gene>
<comment type="subcellular location">
    <subcellularLocation>
        <location evidence="1">Cell membrane</location>
        <topology evidence="1">Multi-pass membrane protein</topology>
    </subcellularLocation>
    <subcellularLocation>
        <location evidence="8">Membrane</location>
        <topology evidence="8">Multi-pass membrane protein</topology>
    </subcellularLocation>
</comment>
<feature type="transmembrane region" description="Helical" evidence="9">
    <location>
        <begin position="157"/>
        <end position="178"/>
    </location>
</feature>
<evidence type="ECO:0000259" key="10">
    <source>
        <dbReference type="Pfam" id="PF01618"/>
    </source>
</evidence>
<organism evidence="11 12">
    <name type="scientific">Luteolibacter ambystomatis</name>
    <dbReference type="NCBI Taxonomy" id="2824561"/>
    <lineage>
        <taxon>Bacteria</taxon>
        <taxon>Pseudomonadati</taxon>
        <taxon>Verrucomicrobiota</taxon>
        <taxon>Verrucomicrobiia</taxon>
        <taxon>Verrucomicrobiales</taxon>
        <taxon>Verrucomicrobiaceae</taxon>
        <taxon>Luteolibacter</taxon>
    </lineage>
</organism>
<accession>A0A975G5Q6</accession>
<keyword evidence="4 9" id="KW-0812">Transmembrane</keyword>
<keyword evidence="6 9" id="KW-1133">Transmembrane helix</keyword>
<evidence type="ECO:0000256" key="6">
    <source>
        <dbReference type="ARBA" id="ARBA00022989"/>
    </source>
</evidence>
<dbReference type="RefSeq" id="WP_211629908.1">
    <property type="nucleotide sequence ID" value="NZ_CP073100.1"/>
</dbReference>
<keyword evidence="12" id="KW-1185">Reference proteome</keyword>
<evidence type="ECO:0000256" key="1">
    <source>
        <dbReference type="ARBA" id="ARBA00004651"/>
    </source>
</evidence>
<evidence type="ECO:0000256" key="7">
    <source>
        <dbReference type="ARBA" id="ARBA00023136"/>
    </source>
</evidence>
<keyword evidence="5 8" id="KW-0653">Protein transport</keyword>
<evidence type="ECO:0000256" key="2">
    <source>
        <dbReference type="ARBA" id="ARBA00022448"/>
    </source>
</evidence>
<proteinExistence type="inferred from homology"/>
<name>A0A975G5Q6_9BACT</name>
<feature type="transmembrane region" description="Helical" evidence="9">
    <location>
        <begin position="112"/>
        <end position="137"/>
    </location>
</feature>
<dbReference type="PANTHER" id="PTHR30625">
    <property type="entry name" value="PROTEIN TOLQ"/>
    <property type="match status" value="1"/>
</dbReference>
<dbReference type="InterPro" id="IPR050790">
    <property type="entry name" value="ExbB/TolQ_transport"/>
</dbReference>
<dbReference type="AlphaFoldDB" id="A0A975G5Q6"/>
<sequence length="221" mass="24340">MLFANIVIEKFQHGGWVMWPILVTFFLALCVLLERSLWWASLKRTIRRSQHEQARETLGTGRFDATWQIVGNSSDPFLINLRDGMTHAHTSMLAAMQLHASDLLEKAEARQWVLGTIITLAPLLGLLGTVVGIMGSFSSIGDDALAVSKVSGGIGEALIATAAGLGIAISCLLPYNYFRKRVAVLRGDFERWINHAELLVQNAKAHGHDLEAFAAARHINR</sequence>
<feature type="domain" description="MotA/TolQ/ExbB proton channel" evidence="10">
    <location>
        <begin position="89"/>
        <end position="189"/>
    </location>
</feature>
<evidence type="ECO:0000313" key="12">
    <source>
        <dbReference type="Proteomes" id="UP000676169"/>
    </source>
</evidence>
<dbReference type="Pfam" id="PF01618">
    <property type="entry name" value="MotA_ExbB"/>
    <property type="match status" value="1"/>
</dbReference>
<dbReference type="PANTHER" id="PTHR30625:SF15">
    <property type="entry name" value="BIOPOLYMER TRANSPORT PROTEIN EXBB"/>
    <property type="match status" value="1"/>
</dbReference>
<reference evidence="11" key="1">
    <citation type="submission" date="2021-04" db="EMBL/GenBank/DDBJ databases">
        <title>Luteolibacter sp. 32A isolated from the skin of an Anderson's salamander (Ambystoma andersonii).</title>
        <authorList>
            <person name="Spergser J."/>
            <person name="Busse H.-J."/>
        </authorList>
    </citation>
    <scope>NUCLEOTIDE SEQUENCE</scope>
    <source>
        <strain evidence="11">32A</strain>
    </source>
</reference>
<dbReference type="GO" id="GO:0005886">
    <property type="term" value="C:plasma membrane"/>
    <property type="evidence" value="ECO:0007669"/>
    <property type="project" value="UniProtKB-SubCell"/>
</dbReference>
<dbReference type="GO" id="GO:0017038">
    <property type="term" value="P:protein import"/>
    <property type="evidence" value="ECO:0007669"/>
    <property type="project" value="TreeGrafter"/>
</dbReference>
<keyword evidence="7 9" id="KW-0472">Membrane</keyword>
<evidence type="ECO:0000256" key="3">
    <source>
        <dbReference type="ARBA" id="ARBA00022475"/>
    </source>
</evidence>
<comment type="similarity">
    <text evidence="8">Belongs to the exbB/tolQ family.</text>
</comment>
<protein>
    <submittedName>
        <fullName evidence="11">MotA/TolQ/ExbB proton channel family protein</fullName>
    </submittedName>
</protein>
<dbReference type="EMBL" id="CP073100">
    <property type="protein sequence ID" value="QUE49819.1"/>
    <property type="molecule type" value="Genomic_DNA"/>
</dbReference>
<evidence type="ECO:0000256" key="9">
    <source>
        <dbReference type="SAM" id="Phobius"/>
    </source>
</evidence>
<evidence type="ECO:0000256" key="8">
    <source>
        <dbReference type="RuleBase" id="RU004057"/>
    </source>
</evidence>
<dbReference type="InterPro" id="IPR002898">
    <property type="entry name" value="MotA_ExbB_proton_chnl"/>
</dbReference>
<evidence type="ECO:0000313" key="11">
    <source>
        <dbReference type="EMBL" id="QUE49819.1"/>
    </source>
</evidence>
<evidence type="ECO:0000256" key="4">
    <source>
        <dbReference type="ARBA" id="ARBA00022692"/>
    </source>
</evidence>
<dbReference type="KEGG" id="lamb:KBB96_13165"/>